<gene>
    <name evidence="2" type="ORF">D0Z08_21675</name>
</gene>
<reference evidence="2 3" key="1">
    <citation type="submission" date="2018-09" db="EMBL/GenBank/DDBJ databases">
        <title>Genome sequencing of Nocardioides immobilis CCTCC AB 2017083 for comparison to Nocardioides silvaticus.</title>
        <authorList>
            <person name="Li C."/>
            <person name="Wang G."/>
        </authorList>
    </citation>
    <scope>NUCLEOTIDE SEQUENCE [LARGE SCALE GENOMIC DNA]</scope>
    <source>
        <strain evidence="2 3">CCTCC AB 2017083</strain>
    </source>
</reference>
<name>A0A417XX25_9ACTN</name>
<keyword evidence="3" id="KW-1185">Reference proteome</keyword>
<proteinExistence type="predicted"/>
<dbReference type="GO" id="GO:0046464">
    <property type="term" value="P:acylglycerol catabolic process"/>
    <property type="evidence" value="ECO:0007669"/>
    <property type="project" value="TreeGrafter"/>
</dbReference>
<dbReference type="EMBL" id="QXGH01000027">
    <property type="protein sequence ID" value="RHW25049.1"/>
    <property type="molecule type" value="Genomic_DNA"/>
</dbReference>
<dbReference type="InterPro" id="IPR050266">
    <property type="entry name" value="AB_hydrolase_sf"/>
</dbReference>
<dbReference type="PRINTS" id="PR00111">
    <property type="entry name" value="ABHYDROLASE"/>
</dbReference>
<dbReference type="PANTHER" id="PTHR43798">
    <property type="entry name" value="MONOACYLGLYCEROL LIPASE"/>
    <property type="match status" value="1"/>
</dbReference>
<dbReference type="SUPFAM" id="SSF53474">
    <property type="entry name" value="alpha/beta-Hydrolases"/>
    <property type="match status" value="1"/>
</dbReference>
<dbReference type="Pfam" id="PF12697">
    <property type="entry name" value="Abhydrolase_6"/>
    <property type="match status" value="1"/>
</dbReference>
<comment type="caution">
    <text evidence="2">The sequence shown here is derived from an EMBL/GenBank/DDBJ whole genome shotgun (WGS) entry which is preliminary data.</text>
</comment>
<organism evidence="2 3">
    <name type="scientific">Nocardioides immobilis</name>
    <dbReference type="NCBI Taxonomy" id="2049295"/>
    <lineage>
        <taxon>Bacteria</taxon>
        <taxon>Bacillati</taxon>
        <taxon>Actinomycetota</taxon>
        <taxon>Actinomycetes</taxon>
        <taxon>Propionibacteriales</taxon>
        <taxon>Nocardioidaceae</taxon>
        <taxon>Nocardioides</taxon>
    </lineage>
</organism>
<dbReference type="GO" id="GO:0047372">
    <property type="term" value="F:monoacylglycerol lipase activity"/>
    <property type="evidence" value="ECO:0007669"/>
    <property type="project" value="TreeGrafter"/>
</dbReference>
<evidence type="ECO:0000313" key="3">
    <source>
        <dbReference type="Proteomes" id="UP000283644"/>
    </source>
</evidence>
<dbReference type="PANTHER" id="PTHR43798:SF5">
    <property type="entry name" value="MONOACYLGLYCEROL LIPASE ABHD6"/>
    <property type="match status" value="1"/>
</dbReference>
<protein>
    <submittedName>
        <fullName evidence="2">Alpha/beta fold hydrolase</fullName>
    </submittedName>
</protein>
<dbReference type="AlphaFoldDB" id="A0A417XX25"/>
<evidence type="ECO:0000259" key="1">
    <source>
        <dbReference type="Pfam" id="PF12697"/>
    </source>
</evidence>
<keyword evidence="2" id="KW-0378">Hydrolase</keyword>
<accession>A0A417XX25</accession>
<dbReference type="InterPro" id="IPR029058">
    <property type="entry name" value="AB_hydrolase_fold"/>
</dbReference>
<sequence>MPTWARPPPSSTPPSPFSEEAAVKPDLTFSHLAGGAELPHLLVVGPSLGTAVTALWGECASLLGDRFEVVGWDLPGHGSSPAAAGPYSVADLSDVVRDRAAELADGRPATYAGVSLGGVVGFELAARPGPFAAVASIAATPRIGEPGAWHERAALVRRAGTPALVASSATRWFAPAFTDRRPEVTAALLTSLSHADPRSYAWACEALAALERAEVTASRPLVPLLVLAGEHDVVVPPAAAESATSWPLRADFEVLTGCGHLPPAEDPAATAAAVAGFLVGQEAAR</sequence>
<dbReference type="OrthoDB" id="9802489at2"/>
<dbReference type="InterPro" id="IPR000073">
    <property type="entry name" value="AB_hydrolase_1"/>
</dbReference>
<dbReference type="Proteomes" id="UP000283644">
    <property type="component" value="Unassembled WGS sequence"/>
</dbReference>
<dbReference type="GO" id="GO:0016020">
    <property type="term" value="C:membrane"/>
    <property type="evidence" value="ECO:0007669"/>
    <property type="project" value="TreeGrafter"/>
</dbReference>
<dbReference type="Gene3D" id="3.40.50.1820">
    <property type="entry name" value="alpha/beta hydrolase"/>
    <property type="match status" value="1"/>
</dbReference>
<feature type="domain" description="AB hydrolase-1" evidence="1">
    <location>
        <begin position="58"/>
        <end position="273"/>
    </location>
</feature>
<evidence type="ECO:0000313" key="2">
    <source>
        <dbReference type="EMBL" id="RHW25049.1"/>
    </source>
</evidence>